<proteinExistence type="predicted"/>
<protein>
    <submittedName>
        <fullName evidence="2">Uncharacterized protein</fullName>
    </submittedName>
</protein>
<feature type="region of interest" description="Disordered" evidence="1">
    <location>
        <begin position="293"/>
        <end position="315"/>
    </location>
</feature>
<feature type="compositionally biased region" description="Acidic residues" evidence="1">
    <location>
        <begin position="430"/>
        <end position="463"/>
    </location>
</feature>
<feature type="region of interest" description="Disordered" evidence="1">
    <location>
        <begin position="429"/>
        <end position="463"/>
    </location>
</feature>
<evidence type="ECO:0000256" key="1">
    <source>
        <dbReference type="SAM" id="MobiDB-lite"/>
    </source>
</evidence>
<keyword evidence="3" id="KW-1185">Reference proteome</keyword>
<evidence type="ECO:0000313" key="3">
    <source>
        <dbReference type="Proteomes" id="UP001063166"/>
    </source>
</evidence>
<dbReference type="OrthoDB" id="3049481at2759"/>
<evidence type="ECO:0000313" key="2">
    <source>
        <dbReference type="EMBL" id="GLB36940.1"/>
    </source>
</evidence>
<feature type="compositionally biased region" description="Basic and acidic residues" evidence="1">
    <location>
        <begin position="293"/>
        <end position="311"/>
    </location>
</feature>
<dbReference type="AlphaFoldDB" id="A0A9P3UMM7"/>
<reference evidence="2" key="1">
    <citation type="submission" date="2022-07" db="EMBL/GenBank/DDBJ databases">
        <title>The genome of Lyophyllum shimeji provides insight into the initial evolution of ectomycorrhizal fungal genome.</title>
        <authorList>
            <person name="Kobayashi Y."/>
            <person name="Shibata T."/>
            <person name="Hirakawa H."/>
            <person name="Shigenobu S."/>
            <person name="Nishiyama T."/>
            <person name="Yamada A."/>
            <person name="Hasebe M."/>
            <person name="Kawaguchi M."/>
        </authorList>
    </citation>
    <scope>NUCLEOTIDE SEQUENCE</scope>
    <source>
        <strain evidence="2">AT787</strain>
    </source>
</reference>
<organism evidence="2 3">
    <name type="scientific">Lyophyllum shimeji</name>
    <name type="common">Hon-shimeji</name>
    <name type="synonym">Tricholoma shimeji</name>
    <dbReference type="NCBI Taxonomy" id="47721"/>
    <lineage>
        <taxon>Eukaryota</taxon>
        <taxon>Fungi</taxon>
        <taxon>Dikarya</taxon>
        <taxon>Basidiomycota</taxon>
        <taxon>Agaricomycotina</taxon>
        <taxon>Agaricomycetes</taxon>
        <taxon>Agaricomycetidae</taxon>
        <taxon>Agaricales</taxon>
        <taxon>Tricholomatineae</taxon>
        <taxon>Lyophyllaceae</taxon>
        <taxon>Lyophyllum</taxon>
    </lineage>
</organism>
<comment type="caution">
    <text evidence="2">The sequence shown here is derived from an EMBL/GenBank/DDBJ whole genome shotgun (WGS) entry which is preliminary data.</text>
</comment>
<sequence>MLSEHDEVLSAMQAAVEALARVEALDEPVTPSSQRQYTQLLRMATGFVGQMHRRVVQLAEVSIEYLEEDFDLEAGLGGQETRLHRRGGDGRRDAHGTPEDHANSGEEEASGTQDNQPQPAGGDESLDDDLPAPDPERDVVARRVASLWPGAFAREFFVTDFVHWILNPRKGTHTQRENDGFIRLMGGYRQFRSELLDQLLTGAMMNMAQWTDLMALSARIDGREDPVERLIMREEFLEQNPKGERLYSFLVFMIRTVHTLKFAFAYNAMNKEQKGIYLTAVFKARREREIAEMKRKTADDKHEKAEKDMRKKFVHKHQRVTTSRNHLLQLYKVFGAGVLLDMNWSIATDSHPGSGRSSIFGATQEVFLRELRAQFDMQHEDHDFDCFEDYQEYTQHRARQTVKQFLEVVELPTVWTWIRKFLVEFPADGYVDDGDEDEDHDDDDDDDDDDDEDEDGEDGDGSE</sequence>
<accession>A0A9P3UMM7</accession>
<name>A0A9P3UMM7_LYOSH</name>
<dbReference type="EMBL" id="BRPK01000003">
    <property type="protein sequence ID" value="GLB36940.1"/>
    <property type="molecule type" value="Genomic_DNA"/>
</dbReference>
<feature type="region of interest" description="Disordered" evidence="1">
    <location>
        <begin position="81"/>
        <end position="135"/>
    </location>
</feature>
<gene>
    <name evidence="2" type="ORF">LshimejAT787_0312270</name>
</gene>
<feature type="compositionally biased region" description="Basic and acidic residues" evidence="1">
    <location>
        <begin position="86"/>
        <end position="104"/>
    </location>
</feature>
<dbReference type="Proteomes" id="UP001063166">
    <property type="component" value="Unassembled WGS sequence"/>
</dbReference>